<evidence type="ECO:0000259" key="6">
    <source>
        <dbReference type="Pfam" id="PF02057"/>
    </source>
</evidence>
<evidence type="ECO:0000256" key="1">
    <source>
        <dbReference type="ARBA" id="ARBA00005637"/>
    </source>
</evidence>
<proteinExistence type="inferred from homology"/>
<keyword evidence="8" id="KW-1185">Reference proteome</keyword>
<evidence type="ECO:0000256" key="3">
    <source>
        <dbReference type="ARBA" id="ARBA00022919"/>
    </source>
</evidence>
<dbReference type="InterPro" id="IPR001286">
    <property type="entry name" value="Glyco_hydro_59"/>
</dbReference>
<sequence>MVKESLERQLGDPVRRPLIAKEMTPSTTPFRSVVRPNFGASLQILKRNPDIKIYGLPWAFPGWLNKKGQSNPYTYPDVTAGYIISWIKGASKYYNITVDYVGIWNEKYYDKNYIKLPLPRNTHIRGSVTDRQAPVVFRRLQY</sequence>
<dbReference type="InterPro" id="IPR017853">
    <property type="entry name" value="GH"/>
</dbReference>
<dbReference type="EC" id="3.2.1.46" evidence="2"/>
<reference evidence="7" key="1">
    <citation type="submission" date="2022-11" db="EMBL/GenBank/DDBJ databases">
        <title>Centuries of genome instability and evolution in soft-shell clam transmissible cancer (bioRxiv).</title>
        <authorList>
            <person name="Hart S.F.M."/>
            <person name="Yonemitsu M.A."/>
            <person name="Giersch R.M."/>
            <person name="Beal B.F."/>
            <person name="Arriagada G."/>
            <person name="Davis B.W."/>
            <person name="Ostrander E.A."/>
            <person name="Goff S.P."/>
            <person name="Metzger M.J."/>
        </authorList>
    </citation>
    <scope>NUCLEOTIDE SEQUENCE</scope>
    <source>
        <strain evidence="7">MELC-2E11</strain>
        <tissue evidence="7">Siphon/mantle</tissue>
    </source>
</reference>
<organism evidence="7 8">
    <name type="scientific">Mya arenaria</name>
    <name type="common">Soft-shell clam</name>
    <dbReference type="NCBI Taxonomy" id="6604"/>
    <lineage>
        <taxon>Eukaryota</taxon>
        <taxon>Metazoa</taxon>
        <taxon>Spiralia</taxon>
        <taxon>Lophotrochozoa</taxon>
        <taxon>Mollusca</taxon>
        <taxon>Bivalvia</taxon>
        <taxon>Autobranchia</taxon>
        <taxon>Heteroconchia</taxon>
        <taxon>Euheterodonta</taxon>
        <taxon>Imparidentia</taxon>
        <taxon>Neoheterodontei</taxon>
        <taxon>Myida</taxon>
        <taxon>Myoidea</taxon>
        <taxon>Myidae</taxon>
        <taxon>Mya</taxon>
    </lineage>
</organism>
<dbReference type="InterPro" id="IPR013785">
    <property type="entry name" value="Aldolase_TIM"/>
</dbReference>
<keyword evidence="4" id="KW-0442">Lipid degradation</keyword>
<dbReference type="EMBL" id="CP111023">
    <property type="protein sequence ID" value="WAR21711.1"/>
    <property type="molecule type" value="Genomic_DNA"/>
</dbReference>
<dbReference type="PANTHER" id="PTHR15172">
    <property type="entry name" value="GALACTOCEREBROSIDASE"/>
    <property type="match status" value="1"/>
</dbReference>
<dbReference type="Pfam" id="PF02057">
    <property type="entry name" value="Glyco_hydro_59"/>
    <property type="match status" value="1"/>
</dbReference>
<feature type="domain" description="Glycosyl hydrolase family 59 catalytic" evidence="6">
    <location>
        <begin position="45"/>
        <end position="115"/>
    </location>
</feature>
<dbReference type="SUPFAM" id="SSF51445">
    <property type="entry name" value="(Trans)glycosidases"/>
    <property type="match status" value="1"/>
</dbReference>
<protein>
    <recommendedName>
        <fullName evidence="2">galactosylceramidase</fullName>
        <ecNumber evidence="2">3.2.1.46</ecNumber>
    </recommendedName>
    <alternativeName>
        <fullName evidence="5">Galactosylceramidase</fullName>
    </alternativeName>
</protein>
<evidence type="ECO:0000256" key="5">
    <source>
        <dbReference type="ARBA" id="ARBA00033098"/>
    </source>
</evidence>
<keyword evidence="3" id="KW-0746">Sphingolipid metabolism</keyword>
<dbReference type="Gene3D" id="3.20.20.70">
    <property type="entry name" value="Aldolase class I"/>
    <property type="match status" value="1"/>
</dbReference>
<accession>A0ABY7FLV1</accession>
<evidence type="ECO:0000313" key="7">
    <source>
        <dbReference type="EMBL" id="WAR21711.1"/>
    </source>
</evidence>
<evidence type="ECO:0000256" key="2">
    <source>
        <dbReference type="ARBA" id="ARBA00012657"/>
    </source>
</evidence>
<dbReference type="Proteomes" id="UP001164746">
    <property type="component" value="Chromosome 12"/>
</dbReference>
<evidence type="ECO:0000313" key="8">
    <source>
        <dbReference type="Proteomes" id="UP001164746"/>
    </source>
</evidence>
<dbReference type="PANTHER" id="PTHR15172:SF1">
    <property type="entry name" value="GALACTOCEREBROSIDASE"/>
    <property type="match status" value="1"/>
</dbReference>
<dbReference type="InterPro" id="IPR049161">
    <property type="entry name" value="GH59_cat"/>
</dbReference>
<gene>
    <name evidence="7" type="ORF">MAR_015685</name>
</gene>
<evidence type="ECO:0000256" key="4">
    <source>
        <dbReference type="ARBA" id="ARBA00022963"/>
    </source>
</evidence>
<keyword evidence="4" id="KW-0443">Lipid metabolism</keyword>
<comment type="similarity">
    <text evidence="1">Belongs to the glycosyl hydrolase 59 family.</text>
</comment>
<name>A0ABY7FLV1_MYAAR</name>